<dbReference type="InterPro" id="IPR018159">
    <property type="entry name" value="Spectrin/alpha-actinin"/>
</dbReference>
<reference evidence="6" key="1">
    <citation type="submission" date="2005-09" db="EMBL/GenBank/DDBJ databases">
        <authorList>
            <person name="Mural R.J."/>
            <person name="Li P.W."/>
            <person name="Adams M.D."/>
            <person name="Amanatides P.G."/>
            <person name="Baden-Tillson H."/>
            <person name="Barnstead M."/>
            <person name="Chin S.H."/>
            <person name="Dew I."/>
            <person name="Evans C.A."/>
            <person name="Ferriera S."/>
            <person name="Flanigan M."/>
            <person name="Fosler C."/>
            <person name="Glodek A."/>
            <person name="Gu Z."/>
            <person name="Holt R.A."/>
            <person name="Jennings D."/>
            <person name="Kraft C.L."/>
            <person name="Lu F."/>
            <person name="Nguyen T."/>
            <person name="Nusskern D.R."/>
            <person name="Pfannkoch C.M."/>
            <person name="Sitter C."/>
            <person name="Sutton G.G."/>
            <person name="Venter J.C."/>
            <person name="Wang Z."/>
            <person name="Woodage T."/>
            <person name="Zheng X.H."/>
            <person name="Zhong F."/>
        </authorList>
    </citation>
    <scope>NUCLEOTIDE SEQUENCE [LARGE SCALE GENOMIC DNA]</scope>
    <source>
        <strain>BN</strain>
        <strain evidence="6">Sprague-Dawley</strain>
    </source>
</reference>
<evidence type="ECO:0000313" key="5">
    <source>
        <dbReference type="EMBL" id="EDM03648.1"/>
    </source>
</evidence>
<keyword evidence="4" id="KW-0472">Membrane</keyword>
<comment type="subcellular location">
    <subcellularLocation>
        <location evidence="1">Endomembrane system</location>
    </subcellularLocation>
</comment>
<evidence type="ECO:0000256" key="3">
    <source>
        <dbReference type="ARBA" id="ARBA00022737"/>
    </source>
</evidence>
<evidence type="ECO:0000256" key="2">
    <source>
        <dbReference type="ARBA" id="ARBA00022553"/>
    </source>
</evidence>
<dbReference type="SMART" id="SM00150">
    <property type="entry name" value="SPEC"/>
    <property type="match status" value="2"/>
</dbReference>
<dbReference type="PANTHER" id="PTHR14514:SF4">
    <property type="entry name" value="NESPRIN-2"/>
    <property type="match status" value="1"/>
</dbReference>
<organism evidence="5 6">
    <name type="scientific">Rattus norvegicus</name>
    <name type="common">Rat</name>
    <dbReference type="NCBI Taxonomy" id="10116"/>
    <lineage>
        <taxon>Eukaryota</taxon>
        <taxon>Metazoa</taxon>
        <taxon>Chordata</taxon>
        <taxon>Craniata</taxon>
        <taxon>Vertebrata</taxon>
        <taxon>Euteleostomi</taxon>
        <taxon>Mammalia</taxon>
        <taxon>Eutheria</taxon>
        <taxon>Euarchontoglires</taxon>
        <taxon>Glires</taxon>
        <taxon>Rodentia</taxon>
        <taxon>Myomorpha</taxon>
        <taxon>Muroidea</taxon>
        <taxon>Muridae</taxon>
        <taxon>Murinae</taxon>
        <taxon>Rattus</taxon>
    </lineage>
</organism>
<accession>A6HC93</accession>
<keyword evidence="2" id="KW-0597">Phosphoprotein</keyword>
<keyword evidence="3" id="KW-0677">Repeat</keyword>
<evidence type="ECO:0000256" key="4">
    <source>
        <dbReference type="ARBA" id="ARBA00023136"/>
    </source>
</evidence>
<dbReference type="PANTHER" id="PTHR14514">
    <property type="entry name" value="PKA ANCHORING PROTEIN"/>
    <property type="match status" value="1"/>
</dbReference>
<dbReference type="AlphaFoldDB" id="A6HC93"/>
<dbReference type="Proteomes" id="UP000234681">
    <property type="component" value="Chromosome 6"/>
</dbReference>
<proteinExistence type="predicted"/>
<protein>
    <submittedName>
        <fullName evidence="5">RCG62130, isoform CRA_b</fullName>
    </submittedName>
</protein>
<dbReference type="SUPFAM" id="SSF46966">
    <property type="entry name" value="Spectrin repeat"/>
    <property type="match status" value="3"/>
</dbReference>
<gene>
    <name evidence="5" type="ORF">rCG_62130</name>
</gene>
<evidence type="ECO:0000256" key="1">
    <source>
        <dbReference type="ARBA" id="ARBA00004308"/>
    </source>
</evidence>
<sequence length="455" mass="52014">MLLIQTYSATMFPPSLQKGEGFGAEQVAEVRALEEEACLRGAQLQSLLQKWEEFDDNCASLEKDLEVLISSLPSLSLVEETEERLLERISFYQQIKRNIDAKHARLCQTLNEGRQLAASVSCPEPEAQIAKLEEQWLSLNKRIDQELHRLQTLLKHLLSYSRDSDELTRWLESSQQTLNYWKEQSLNVSQDLNTIRSNIDRFFLQMEKLPSREAISEMISWMNTVEPQVVGEDAELPPSSVSLVKRLLQKLKIQYLEQLLESITENENKIQNVNSWLEAQEKRLKTLQKPESAVSMEKLLLDCQDVENQLAVKSKALDELRQSSLTMDGGDRPLLEDMASGINELCQKRNSVTSQVHQLRASVQTVLQEWKACDKLYDEAHMKTAQLTYSMEHSKPAVLSLQALDCQVQNLEALQDEAENGERSWEKLLEVIGRLKDSCPSIAGIIEEKYQDAHA</sequence>
<feature type="non-terminal residue" evidence="5">
    <location>
        <position position="455"/>
    </location>
</feature>
<evidence type="ECO:0000313" key="6">
    <source>
        <dbReference type="Proteomes" id="UP000234681"/>
    </source>
</evidence>
<name>A6HC93_RAT</name>
<dbReference type="Gene3D" id="1.20.58.60">
    <property type="match status" value="2"/>
</dbReference>
<dbReference type="EMBL" id="CH473947">
    <property type="protein sequence ID" value="EDM03648.1"/>
    <property type="molecule type" value="Genomic_DNA"/>
</dbReference>